<comment type="caution">
    <text evidence="1">The sequence shown here is derived from an EMBL/GenBank/DDBJ whole genome shotgun (WGS) entry which is preliminary data.</text>
</comment>
<proteinExistence type="predicted"/>
<organism evidence="1">
    <name type="scientific">Knufia peltigerae</name>
    <dbReference type="NCBI Taxonomy" id="1002370"/>
    <lineage>
        <taxon>Eukaryota</taxon>
        <taxon>Fungi</taxon>
        <taxon>Dikarya</taxon>
        <taxon>Ascomycota</taxon>
        <taxon>Pezizomycotina</taxon>
        <taxon>Eurotiomycetes</taxon>
        <taxon>Chaetothyriomycetidae</taxon>
        <taxon>Chaetothyriales</taxon>
        <taxon>Trichomeriaceae</taxon>
        <taxon>Knufia</taxon>
    </lineage>
</organism>
<dbReference type="EMBL" id="JAPDRN010000057">
    <property type="protein sequence ID" value="KAJ9631437.1"/>
    <property type="molecule type" value="Genomic_DNA"/>
</dbReference>
<sequence length="300" mass="33231">MGSKLGLTDSQALPTVTKLADQAETTSHRLVSIGAGEFAGDRVICGRSQQTLLPSWPELDSLVVSLGPFYTCAWCALERSTTVSAPVSADPSITHQLLTFLRSAGVVAPAGQDSLSTKRSLYEPVSWAYQKDWALPSDLYAALSLMLSAWDPALAPEEKLWVWRQLADREAAAYLTSLLRRHRIGTRLVDEILNCQDDEWAQLSLGRKRYVIWSSMKGAASHYLSTGGSEDATLQVLAREMRKRARWLHQREAVGALSRSDFSFLPDVTWRRPLMIDVALSSVLRIGDDYWLAPPSPVSQ</sequence>
<name>A0AA38Y0S4_9EURO</name>
<accession>A0AA38Y0S4</accession>
<gene>
    <name evidence="1" type="ORF">H2204_008164</name>
</gene>
<dbReference type="AlphaFoldDB" id="A0AA38Y0S4"/>
<reference evidence="1" key="1">
    <citation type="submission" date="2022-10" db="EMBL/GenBank/DDBJ databases">
        <title>Culturing micro-colonial fungi from biological soil crusts in the Mojave desert and describing Neophaeococcomyces mojavensis, and introducing the new genera and species Taxawa tesnikishii.</title>
        <authorList>
            <person name="Kurbessoian T."/>
            <person name="Stajich J.E."/>
        </authorList>
    </citation>
    <scope>NUCLEOTIDE SEQUENCE</scope>
    <source>
        <strain evidence="1">TK_35</strain>
    </source>
</reference>
<protein>
    <submittedName>
        <fullName evidence="1">Uncharacterized protein</fullName>
    </submittedName>
</protein>
<evidence type="ECO:0000313" key="1">
    <source>
        <dbReference type="EMBL" id="KAJ9631437.1"/>
    </source>
</evidence>